<dbReference type="InterPro" id="IPR023296">
    <property type="entry name" value="Glyco_hydro_beta-prop_sf"/>
</dbReference>
<dbReference type="PROSITE" id="PS51257">
    <property type="entry name" value="PROKAR_LIPOPROTEIN"/>
    <property type="match status" value="1"/>
</dbReference>
<keyword evidence="8" id="KW-0732">Signal</keyword>
<feature type="chain" id="PRO_5038836641" evidence="8">
    <location>
        <begin position="22"/>
        <end position="480"/>
    </location>
</feature>
<evidence type="ECO:0000256" key="4">
    <source>
        <dbReference type="ARBA" id="ARBA00023295"/>
    </source>
</evidence>
<reference evidence="11" key="1">
    <citation type="submission" date="2016-10" db="EMBL/GenBank/DDBJ databases">
        <authorList>
            <person name="Varghese N."/>
            <person name="Submissions S."/>
        </authorList>
    </citation>
    <scope>NUCLEOTIDE SEQUENCE [LARGE SCALE GENOMIC DNA]</scope>
    <source>
        <strain evidence="11">IBRC-M10078</strain>
    </source>
</reference>
<dbReference type="EMBL" id="FNJU01000001">
    <property type="protein sequence ID" value="SDP02044.1"/>
    <property type="molecule type" value="Genomic_DNA"/>
</dbReference>
<sequence length="480" mass="53862">MKMIKNLTIVGCLSLFLSACSGNDSTPMTEPSFSNVTVHDPSIIKADDTFYVFGSHLASAKSENLMDWTQVSNGVQKGNPLIPDAREEMKETFEWAQTDTFWAADVIQLEDGKYYMYYNACKGDSPRSAMGLAVSDNIEGPYEDLGIFMKSGMWDQPSEDGTIYDATVHPNAVDPDTFYDNEGKLWMVYGSYSGGIYILEMDPVTGFPLEGQGYGKKLLGANHSRIEAPYMMYNPDTKYYYLFLSYGGLDAIGGYNIRVSRSENPDGPFYDVEDQDMIHAHGKSGTVFDDLSIEPYGAKLVGNFDFVQLESEENTIKETGYVSPGHNSAYYDEETGKYFNIFHTRFPNSGEHHEVRVHQMFFNEDGWPVMAPHRYGGETIEAYDKKEVVGEYKFINHGKDISSLIKESELITLEKNGKVTGYVSGEWKQTGENSVQLEIDGVTYDGVFLRQWDEVNSKEVMTFTALSNDGTAIWGSQVVE</sequence>
<dbReference type="SUPFAM" id="SSF75005">
    <property type="entry name" value="Arabinanase/levansucrase/invertase"/>
    <property type="match status" value="1"/>
</dbReference>
<dbReference type="GO" id="GO:0005975">
    <property type="term" value="P:carbohydrate metabolic process"/>
    <property type="evidence" value="ECO:0007669"/>
    <property type="project" value="InterPro"/>
</dbReference>
<dbReference type="InterPro" id="IPR032291">
    <property type="entry name" value="Abn2_C"/>
</dbReference>
<evidence type="ECO:0000256" key="6">
    <source>
        <dbReference type="PIRSR" id="PIRSR606710-2"/>
    </source>
</evidence>
<keyword evidence="11" id="KW-1185">Reference proteome</keyword>
<dbReference type="CDD" id="cd18832">
    <property type="entry name" value="GH43_GsAbnA-like"/>
    <property type="match status" value="1"/>
</dbReference>
<protein>
    <submittedName>
        <fullName evidence="10">Arabinan endo-1,5-alpha-L-arabinosidase</fullName>
    </submittedName>
</protein>
<evidence type="ECO:0000256" key="7">
    <source>
        <dbReference type="RuleBase" id="RU361187"/>
    </source>
</evidence>
<feature type="active site" description="Proton donor" evidence="5">
    <location>
        <position position="227"/>
    </location>
</feature>
<dbReference type="Proteomes" id="UP000199159">
    <property type="component" value="Unassembled WGS sequence"/>
</dbReference>
<dbReference type="PANTHER" id="PTHR43301">
    <property type="entry name" value="ARABINAN ENDO-1,5-ALPHA-L-ARABINOSIDASE"/>
    <property type="match status" value="1"/>
</dbReference>
<evidence type="ECO:0000259" key="9">
    <source>
        <dbReference type="Pfam" id="PF16369"/>
    </source>
</evidence>
<evidence type="ECO:0000313" key="11">
    <source>
        <dbReference type="Proteomes" id="UP000199159"/>
    </source>
</evidence>
<dbReference type="Gene3D" id="2.40.128.10">
    <property type="match status" value="1"/>
</dbReference>
<proteinExistence type="inferred from homology"/>
<evidence type="ECO:0000256" key="5">
    <source>
        <dbReference type="PIRSR" id="PIRSR606710-1"/>
    </source>
</evidence>
<dbReference type="InterPro" id="IPR006710">
    <property type="entry name" value="Glyco_hydro_43"/>
</dbReference>
<name>A0A1H0PAP0_9BACI</name>
<dbReference type="STRING" id="930152.SAMN05216565_101231"/>
<keyword evidence="3 7" id="KW-0378">Hydrolase</keyword>
<dbReference type="RefSeq" id="WP_386756453.1">
    <property type="nucleotide sequence ID" value="NZ_FNJU01000001.1"/>
</dbReference>
<feature type="signal peptide" evidence="8">
    <location>
        <begin position="1"/>
        <end position="21"/>
    </location>
</feature>
<dbReference type="Pfam" id="PF04616">
    <property type="entry name" value="Glyco_hydro_43"/>
    <property type="match status" value="1"/>
</dbReference>
<keyword evidence="4 7" id="KW-0326">Glycosidase</keyword>
<evidence type="ECO:0000256" key="1">
    <source>
        <dbReference type="ARBA" id="ARBA00004834"/>
    </source>
</evidence>
<dbReference type="PANTHER" id="PTHR43301:SF3">
    <property type="entry name" value="ARABINAN ENDO-1,5-ALPHA-L-ARABINOSIDASE A-RELATED"/>
    <property type="match status" value="1"/>
</dbReference>
<evidence type="ECO:0000256" key="2">
    <source>
        <dbReference type="ARBA" id="ARBA00009865"/>
    </source>
</evidence>
<evidence type="ECO:0000256" key="8">
    <source>
        <dbReference type="SAM" id="SignalP"/>
    </source>
</evidence>
<comment type="similarity">
    <text evidence="2 7">Belongs to the glycosyl hydrolase 43 family.</text>
</comment>
<dbReference type="InterPro" id="IPR050727">
    <property type="entry name" value="GH43_arabinanases"/>
</dbReference>
<accession>A0A1H0PAP0</accession>
<comment type="pathway">
    <text evidence="1">Glycan metabolism; L-arabinan degradation.</text>
</comment>
<organism evidence="10 11">
    <name type="scientific">Litchfieldia salsa</name>
    <dbReference type="NCBI Taxonomy" id="930152"/>
    <lineage>
        <taxon>Bacteria</taxon>
        <taxon>Bacillati</taxon>
        <taxon>Bacillota</taxon>
        <taxon>Bacilli</taxon>
        <taxon>Bacillales</taxon>
        <taxon>Bacillaceae</taxon>
        <taxon>Litchfieldia</taxon>
    </lineage>
</organism>
<dbReference type="AlphaFoldDB" id="A0A1H0PAP0"/>
<dbReference type="GO" id="GO:0004553">
    <property type="term" value="F:hydrolase activity, hydrolyzing O-glycosyl compounds"/>
    <property type="evidence" value="ECO:0007669"/>
    <property type="project" value="InterPro"/>
</dbReference>
<feature type="site" description="Important for catalytic activity, responsible for pKa modulation of the active site Glu and correct orientation of both the proton donor and substrate" evidence="6">
    <location>
        <position position="174"/>
    </location>
</feature>
<dbReference type="Pfam" id="PF16369">
    <property type="entry name" value="GH43_C"/>
    <property type="match status" value="1"/>
</dbReference>
<evidence type="ECO:0000313" key="10">
    <source>
        <dbReference type="EMBL" id="SDP02044.1"/>
    </source>
</evidence>
<feature type="active site" description="Proton acceptor" evidence="5">
    <location>
        <position position="40"/>
    </location>
</feature>
<dbReference type="Gene3D" id="2.115.10.20">
    <property type="entry name" value="Glycosyl hydrolase domain, family 43"/>
    <property type="match status" value="1"/>
</dbReference>
<evidence type="ECO:0000256" key="3">
    <source>
        <dbReference type="ARBA" id="ARBA00022801"/>
    </source>
</evidence>
<gene>
    <name evidence="10" type="ORF">SAMN05216565_101231</name>
</gene>
<feature type="domain" description="Extracellular endo-alpha-(1-&gt;5)-L-arabinanase C-terminal" evidence="9">
    <location>
        <begin position="372"/>
        <end position="475"/>
    </location>
</feature>